<dbReference type="GO" id="GO:0005576">
    <property type="term" value="C:extracellular region"/>
    <property type="evidence" value="ECO:0007669"/>
    <property type="project" value="UniProtKB-SubCell"/>
</dbReference>
<evidence type="ECO:0000256" key="3">
    <source>
        <dbReference type="ARBA" id="ARBA00022656"/>
    </source>
</evidence>
<dbReference type="SUPFAM" id="SSF50814">
    <property type="entry name" value="Lipocalins"/>
    <property type="match status" value="1"/>
</dbReference>
<evidence type="ECO:0000256" key="6">
    <source>
        <dbReference type="ARBA" id="ARBA00034121"/>
    </source>
</evidence>
<feature type="chain" id="PRO_5004280656" evidence="7">
    <location>
        <begin position="23"/>
        <end position="179"/>
    </location>
</feature>
<evidence type="ECO:0000256" key="1">
    <source>
        <dbReference type="ARBA" id="ARBA00004613"/>
    </source>
</evidence>
<protein>
    <submittedName>
        <fullName evidence="8">Lipocalin-like TiLipo39</fullName>
    </submittedName>
</protein>
<comment type="similarity">
    <text evidence="6">Belongs to the calycin superfamily. Triabin family.</text>
</comment>
<organism evidence="8">
    <name type="scientific">Triatoma infestans</name>
    <name type="common">Assassin bug</name>
    <dbReference type="NCBI Taxonomy" id="30076"/>
    <lineage>
        <taxon>Eukaryota</taxon>
        <taxon>Metazoa</taxon>
        <taxon>Ecdysozoa</taxon>
        <taxon>Arthropoda</taxon>
        <taxon>Hexapoda</taxon>
        <taxon>Insecta</taxon>
        <taxon>Pterygota</taxon>
        <taxon>Neoptera</taxon>
        <taxon>Paraneoptera</taxon>
        <taxon>Hemiptera</taxon>
        <taxon>Heteroptera</taxon>
        <taxon>Panheteroptera</taxon>
        <taxon>Cimicomorpha</taxon>
        <taxon>Reduviidae</taxon>
        <taxon>Triatominae</taxon>
        <taxon>Triatoma</taxon>
    </lineage>
</organism>
<feature type="signal peptide" evidence="7">
    <location>
        <begin position="1"/>
        <end position="22"/>
    </location>
</feature>
<accession>Q6UN99</accession>
<dbReference type="Pfam" id="PF03973">
    <property type="entry name" value="Triabin"/>
    <property type="match status" value="1"/>
</dbReference>
<dbReference type="Gene3D" id="2.40.128.20">
    <property type="match status" value="1"/>
</dbReference>
<reference evidence="8" key="1">
    <citation type="submission" date="2003-08" db="EMBL/GenBank/DDBJ databases">
        <title>A lipocalin-like cDNA from Triatoma infestans salivary gland.</title>
        <authorList>
            <person name="Santos D.D.O."/>
            <person name="Lovato D.V."/>
            <person name="Tanaka A.S."/>
        </authorList>
    </citation>
    <scope>NUCLEOTIDE SEQUENCE</scope>
    <source>
        <tissue evidence="8">Salivary gland</tissue>
    </source>
</reference>
<proteinExistence type="evidence at transcript level"/>
<dbReference type="GO" id="GO:0030682">
    <property type="term" value="P:symbiont-mediated perturbation of host defenses"/>
    <property type="evidence" value="ECO:0007669"/>
    <property type="project" value="InterPro"/>
</dbReference>
<sequence>MKMIIALTFLGILMLAFTEVNSETCTLIDAAPNFDADKYFKISHAYATHSQNREPETTVCREYSTTTRGGKIITTFTINDRTLRTDVECTNTPITGKKGQFTSNCRLSAGNTITVTSSILATDNKSYAILQRCSQNGPGNILVLQTNKDGGVPKGVTDYFKGKGWDINKWISRKEANCR</sequence>
<keyword evidence="3" id="KW-0800">Toxin</keyword>
<dbReference type="AlphaFoldDB" id="Q6UN99"/>
<dbReference type="InterPro" id="IPR005657">
    <property type="entry name" value="Triabi/Procalin"/>
</dbReference>
<name>Q6UN99_TRIIF</name>
<keyword evidence="2" id="KW-0964">Secreted</keyword>
<evidence type="ECO:0000256" key="5">
    <source>
        <dbReference type="ARBA" id="ARBA00023240"/>
    </source>
</evidence>
<evidence type="ECO:0000256" key="2">
    <source>
        <dbReference type="ARBA" id="ARBA00022525"/>
    </source>
</evidence>
<evidence type="ECO:0000313" key="8">
    <source>
        <dbReference type="EMBL" id="AAQ68065.1"/>
    </source>
</evidence>
<dbReference type="GO" id="GO:0090729">
    <property type="term" value="F:toxin activity"/>
    <property type="evidence" value="ECO:0007669"/>
    <property type="project" value="UniProtKB-KW"/>
</dbReference>
<evidence type="ECO:0000256" key="7">
    <source>
        <dbReference type="SAM" id="SignalP"/>
    </source>
</evidence>
<dbReference type="CDD" id="cd19423">
    <property type="entry name" value="lipocalin_LTBP1-like"/>
    <property type="match status" value="1"/>
</dbReference>
<dbReference type="InterPro" id="IPR012674">
    <property type="entry name" value="Calycin"/>
</dbReference>
<evidence type="ECO:0000256" key="4">
    <source>
        <dbReference type="ARBA" id="ARBA00022729"/>
    </source>
</evidence>
<dbReference type="EMBL" id="AY366367">
    <property type="protein sequence ID" value="AAQ68065.1"/>
    <property type="molecule type" value="mRNA"/>
</dbReference>
<comment type="subcellular location">
    <subcellularLocation>
        <location evidence="1">Secreted</location>
    </subcellularLocation>
</comment>
<keyword evidence="5" id="KW-1199">Hemostasis impairing toxin</keyword>
<keyword evidence="4 7" id="KW-0732">Signal</keyword>